<comment type="subcellular location">
    <subcellularLocation>
        <location evidence="1">Mitochondrion inner membrane</location>
        <topology evidence="1">Single-pass membrane protein</topology>
    </subcellularLocation>
</comment>
<keyword evidence="7" id="KW-1185">Reference proteome</keyword>
<reference evidence="6" key="1">
    <citation type="submission" date="2020-01" db="EMBL/GenBank/DDBJ databases">
        <authorList>
            <consortium name="DOE Joint Genome Institute"/>
            <person name="Haridas S."/>
            <person name="Albert R."/>
            <person name="Binder M."/>
            <person name="Bloem J."/>
            <person name="Labutti K."/>
            <person name="Salamov A."/>
            <person name="Andreopoulos B."/>
            <person name="Baker S.E."/>
            <person name="Barry K."/>
            <person name="Bills G."/>
            <person name="Bluhm B.H."/>
            <person name="Cannon C."/>
            <person name="Castanera R."/>
            <person name="Culley D.E."/>
            <person name="Daum C."/>
            <person name="Ezra D."/>
            <person name="Gonzalez J.B."/>
            <person name="Henrissat B."/>
            <person name="Kuo A."/>
            <person name="Liang C."/>
            <person name="Lipzen A."/>
            <person name="Lutzoni F."/>
            <person name="Magnuson J."/>
            <person name="Mondo S."/>
            <person name="Nolan M."/>
            <person name="Ohm R."/>
            <person name="Pangilinan J."/>
            <person name="Park H.-J."/>
            <person name="Ramirez L."/>
            <person name="Alfaro M."/>
            <person name="Sun H."/>
            <person name="Tritt A."/>
            <person name="Yoshinaga Y."/>
            <person name="Zwiers L.-H."/>
            <person name="Turgeon B.G."/>
            <person name="Goodwin S.B."/>
            <person name="Spatafora J.W."/>
            <person name="Crous P.W."/>
            <person name="Grigoriev I.V."/>
        </authorList>
    </citation>
    <scope>NUCLEOTIDE SEQUENCE</scope>
    <source>
        <strain evidence="6">P77</strain>
    </source>
</reference>
<feature type="region of interest" description="Disordered" evidence="4">
    <location>
        <begin position="682"/>
        <end position="701"/>
    </location>
</feature>
<evidence type="ECO:0000313" key="7">
    <source>
        <dbReference type="Proteomes" id="UP000800040"/>
    </source>
</evidence>
<keyword evidence="3" id="KW-0999">Mitochondrion inner membrane</keyword>
<dbReference type="PROSITE" id="PS00674">
    <property type="entry name" value="AAA"/>
    <property type="match status" value="1"/>
</dbReference>
<evidence type="ECO:0000256" key="4">
    <source>
        <dbReference type="SAM" id="MobiDB-lite"/>
    </source>
</evidence>
<dbReference type="OrthoDB" id="10251412at2759"/>
<evidence type="ECO:0000313" key="6">
    <source>
        <dbReference type="EMBL" id="KAF1838391.1"/>
    </source>
</evidence>
<evidence type="ECO:0000256" key="2">
    <source>
        <dbReference type="ARBA" id="ARBA00007448"/>
    </source>
</evidence>
<feature type="compositionally biased region" description="Polar residues" evidence="4">
    <location>
        <begin position="347"/>
        <end position="362"/>
    </location>
</feature>
<dbReference type="Pfam" id="PF00004">
    <property type="entry name" value="AAA"/>
    <property type="match status" value="2"/>
</dbReference>
<dbReference type="InterPro" id="IPR003960">
    <property type="entry name" value="ATPase_AAA_CS"/>
</dbReference>
<dbReference type="Gene3D" id="3.40.50.300">
    <property type="entry name" value="P-loop containing nucleotide triphosphate hydrolases"/>
    <property type="match status" value="1"/>
</dbReference>
<gene>
    <name evidence="6" type="ORF">BDW02DRAFT_478196</name>
</gene>
<accession>A0A6A5KSZ0</accession>
<dbReference type="InterPro" id="IPR050747">
    <property type="entry name" value="Mitochondrial_chaperone_BCS1"/>
</dbReference>
<dbReference type="Pfam" id="PF08740">
    <property type="entry name" value="BCS1_N"/>
    <property type="match status" value="1"/>
</dbReference>
<dbReference type="GO" id="GO:0005743">
    <property type="term" value="C:mitochondrial inner membrane"/>
    <property type="evidence" value="ECO:0007669"/>
    <property type="project" value="UniProtKB-SubCell"/>
</dbReference>
<dbReference type="InterPro" id="IPR014851">
    <property type="entry name" value="BCS1_N"/>
</dbReference>
<keyword evidence="6" id="KW-0378">Hydrolase</keyword>
<dbReference type="InterPro" id="IPR003593">
    <property type="entry name" value="AAA+_ATPase"/>
</dbReference>
<dbReference type="GO" id="GO:0016887">
    <property type="term" value="F:ATP hydrolysis activity"/>
    <property type="evidence" value="ECO:0007669"/>
    <property type="project" value="InterPro"/>
</dbReference>
<proteinExistence type="inferred from homology"/>
<feature type="non-terminal residue" evidence="6">
    <location>
        <position position="1"/>
    </location>
</feature>
<organism evidence="6 7">
    <name type="scientific">Decorospora gaudefroyi</name>
    <dbReference type="NCBI Taxonomy" id="184978"/>
    <lineage>
        <taxon>Eukaryota</taxon>
        <taxon>Fungi</taxon>
        <taxon>Dikarya</taxon>
        <taxon>Ascomycota</taxon>
        <taxon>Pezizomycotina</taxon>
        <taxon>Dothideomycetes</taxon>
        <taxon>Pleosporomycetidae</taxon>
        <taxon>Pleosporales</taxon>
        <taxon>Pleosporineae</taxon>
        <taxon>Pleosporaceae</taxon>
        <taxon>Decorospora</taxon>
    </lineage>
</organism>
<dbReference type="SUPFAM" id="SSF52540">
    <property type="entry name" value="P-loop containing nucleoside triphosphate hydrolases"/>
    <property type="match status" value="1"/>
</dbReference>
<dbReference type="Proteomes" id="UP000800040">
    <property type="component" value="Unassembled WGS sequence"/>
</dbReference>
<feature type="region of interest" description="Disordered" evidence="4">
    <location>
        <begin position="404"/>
        <end position="430"/>
    </location>
</feature>
<comment type="similarity">
    <text evidence="2">Belongs to the AAA ATPase family. BCS1 subfamily.</text>
</comment>
<protein>
    <submittedName>
        <fullName evidence="6">P-loop containing nucleoside triphosphate hydrolase protein</fullName>
    </submittedName>
</protein>
<dbReference type="GO" id="GO:0005524">
    <property type="term" value="F:ATP binding"/>
    <property type="evidence" value="ECO:0007669"/>
    <property type="project" value="InterPro"/>
</dbReference>
<feature type="region of interest" description="Disordered" evidence="4">
    <location>
        <begin position="714"/>
        <end position="766"/>
    </location>
</feature>
<dbReference type="InterPro" id="IPR003959">
    <property type="entry name" value="ATPase_AAA_core"/>
</dbReference>
<feature type="region of interest" description="Disordered" evidence="4">
    <location>
        <begin position="339"/>
        <end position="362"/>
    </location>
</feature>
<dbReference type="PANTHER" id="PTHR23070">
    <property type="entry name" value="BCS1 AAA-TYPE ATPASE"/>
    <property type="match status" value="1"/>
</dbReference>
<name>A0A6A5KSZ0_9PLEO</name>
<evidence type="ECO:0000259" key="5">
    <source>
        <dbReference type="SMART" id="SM00382"/>
    </source>
</evidence>
<dbReference type="InterPro" id="IPR027417">
    <property type="entry name" value="P-loop_NTPase"/>
</dbReference>
<feature type="compositionally biased region" description="Polar residues" evidence="4">
    <location>
        <begin position="683"/>
        <end position="693"/>
    </location>
</feature>
<evidence type="ECO:0000256" key="1">
    <source>
        <dbReference type="ARBA" id="ARBA00004434"/>
    </source>
</evidence>
<dbReference type="SMART" id="SM00382">
    <property type="entry name" value="AAA"/>
    <property type="match status" value="1"/>
</dbReference>
<dbReference type="EMBL" id="ML975252">
    <property type="protein sequence ID" value="KAF1838391.1"/>
    <property type="molecule type" value="Genomic_DNA"/>
</dbReference>
<keyword evidence="3" id="KW-0496">Mitochondrion</keyword>
<evidence type="ECO:0000256" key="3">
    <source>
        <dbReference type="ARBA" id="ARBA00022792"/>
    </source>
</evidence>
<dbReference type="AlphaFoldDB" id="A0A6A5KSZ0"/>
<sequence length="766" mass="84160">PPATFQSWLFGVLNGGQDNWIMRYMESEFFERARKQVKSRTGGLDIQMVMMGCAALNAARVRIPAVLNAALNQIKAQATSSIVISGADSTLYTGLLKLASEKSKESHSSMLQFRGQHHALSLTGELNPLPGKTQGSFWHDGTRFTLEVETPPKAKNVLKPEDAISGALPDSFVDNPDLTRNMTVRCFGHSQDPILALLQHVKKRMAQNTKLHIRELGAYGMRKFTSRNKRPLSTVDLDPLMMQNIIDDVELFFHKDSQTWYENSGRPYRFGMLLTGPPGTGKSSLVAGIASHLDIPLCLISLQDMSDNDLKEAFSEVPFGSCVALEDIDCVGLDIGNRGAQKRNRKSGSNTQSSGRAVTSDNAQTLAIEAMMTQFMERQADANHRVLEQAKSLKEATVKAFTYDDDDEDDQLKDKKPNPPSDSNESSRKKSVTLSGLLNVIDGVNASEGRLLILTTNHPEKLDPALYRAGRIERIFEISYASKASSIKTFKRLFDNDICQRYTSEAIDRFAQAFQAQFPSKSRITTAELAKYCSQYRGRPDKAVLEFADWLKVGADKFTCPVDYTKVVDEPGTYNIPEPFDHALLSVSASDLVNPDAAAASGIAAPEAQAVVSQPWNPVKALGNVFVHVGEYTDLDSMQDTFHGADTNTAGLNALVGQPQPSVDGRHAQIIEQCIRLGLTKPGLSSSSAQADETTIEFDDADFDDVPEFRLRDRTPPFASATSSAESVSDENHHHRASPMRSFASVQFSEPGKLTPVSPRPLDDCD</sequence>
<keyword evidence="3" id="KW-0472">Membrane</keyword>
<feature type="non-terminal residue" evidence="6">
    <location>
        <position position="766"/>
    </location>
</feature>
<feature type="domain" description="AAA+ ATPase" evidence="5">
    <location>
        <begin position="268"/>
        <end position="482"/>
    </location>
</feature>